<feature type="region of interest" description="Disordered" evidence="1">
    <location>
        <begin position="206"/>
        <end position="250"/>
    </location>
</feature>
<dbReference type="SUPFAM" id="SSF57756">
    <property type="entry name" value="Retrovirus zinc finger-like domains"/>
    <property type="match status" value="1"/>
</dbReference>
<dbReference type="Gene3D" id="4.10.60.10">
    <property type="entry name" value="Zinc finger, CCHC-type"/>
    <property type="match status" value="1"/>
</dbReference>
<feature type="domain" description="CCHC-type" evidence="2">
    <location>
        <begin position="192"/>
        <end position="208"/>
    </location>
</feature>
<evidence type="ECO:0000313" key="4">
    <source>
        <dbReference type="Proteomes" id="UP001652700"/>
    </source>
</evidence>
<evidence type="ECO:0000256" key="1">
    <source>
        <dbReference type="SAM" id="MobiDB-lite"/>
    </source>
</evidence>
<dbReference type="RefSeq" id="XP_050503979.1">
    <property type="nucleotide sequence ID" value="XM_050648022.1"/>
</dbReference>
<protein>
    <recommendedName>
        <fullName evidence="2">CCHC-type domain-containing protein</fullName>
    </recommendedName>
</protein>
<keyword evidence="4" id="KW-1185">Reference proteome</keyword>
<dbReference type="Pfam" id="PF00098">
    <property type="entry name" value="zf-CCHC"/>
    <property type="match status" value="1"/>
</dbReference>
<evidence type="ECO:0000313" key="3">
    <source>
        <dbReference type="EnsemblMetazoa" id="XP_050503979.1"/>
    </source>
</evidence>
<dbReference type="GeneID" id="126882945"/>
<dbReference type="InterPro" id="IPR001878">
    <property type="entry name" value="Znf_CCHC"/>
</dbReference>
<reference evidence="3" key="1">
    <citation type="submission" date="2025-05" db="UniProtKB">
        <authorList>
            <consortium name="EnsemblMetazoa"/>
        </authorList>
    </citation>
    <scope>IDENTIFICATION</scope>
</reference>
<dbReference type="SMART" id="SM00343">
    <property type="entry name" value="ZnF_C2HC"/>
    <property type="match status" value="1"/>
</dbReference>
<organism evidence="3 4">
    <name type="scientific">Diabrotica virgifera virgifera</name>
    <name type="common">western corn rootworm</name>
    <dbReference type="NCBI Taxonomy" id="50390"/>
    <lineage>
        <taxon>Eukaryota</taxon>
        <taxon>Metazoa</taxon>
        <taxon>Ecdysozoa</taxon>
        <taxon>Arthropoda</taxon>
        <taxon>Hexapoda</taxon>
        <taxon>Insecta</taxon>
        <taxon>Pterygota</taxon>
        <taxon>Neoptera</taxon>
        <taxon>Endopterygota</taxon>
        <taxon>Coleoptera</taxon>
        <taxon>Polyphaga</taxon>
        <taxon>Cucujiformia</taxon>
        <taxon>Chrysomeloidea</taxon>
        <taxon>Chrysomelidae</taxon>
        <taxon>Galerucinae</taxon>
        <taxon>Diabroticina</taxon>
        <taxon>Diabroticites</taxon>
        <taxon>Diabrotica</taxon>
    </lineage>
</organism>
<dbReference type="InterPro" id="IPR036875">
    <property type="entry name" value="Znf_CCHC_sf"/>
</dbReference>
<dbReference type="EnsemblMetazoa" id="XM_050648022.1">
    <property type="protein sequence ID" value="XP_050503979.1"/>
    <property type="gene ID" value="LOC126882945"/>
</dbReference>
<proteinExistence type="predicted"/>
<evidence type="ECO:0000259" key="2">
    <source>
        <dbReference type="SMART" id="SM00343"/>
    </source>
</evidence>
<name>A0ABM5K1B4_DIAVI</name>
<sequence length="455" mass="50596">MSSDVTIQDVPANKSYSTAASQQNFFPGKENAILFSAINNTPLQDYLISLGNLINPKNILFSSRLSNNRICMYLSSKQAVEDFMTNYGSIQVNGETVRARRLITPAERIVLSNVCPSIPHEVIIQELKHLGLNLVSPITFLKISASLPEYSHIKSFRRQVFISPHNTTIPDSILLNYDNTNYRIFISQDSMTCYICKQINHIASNCPSNKNSSSQPSGPLTPPTVQSSDSPTNAGNQVDHTSNNDQNKNTEIFPQVSIPNTSNSTSVEIIQPVSEATQDLKTNENTPLESSATAENIEIISQTSLAITKESPCPSTKRTIEEILSPPVENVVDNQTFLLPAQPHKTKTQKNKKPKRSLPIPESLESYLSKQSTPSILSYDQLMMLIENIQGSQSPIEIVKEFTSDFLGLVNLLTVSYKYIPDRATKYRFTRLKTLLLRFLGEEATTESELSSTET</sequence>
<accession>A0ABM5K1B4</accession>
<dbReference type="Proteomes" id="UP001652700">
    <property type="component" value="Unplaced"/>
</dbReference>